<accession>A0A816P9N4</accession>
<gene>
    <name evidence="4" type="ORF">UXM345_LOCUS2178</name>
    <name evidence="3" type="ORF">XDN619_LOCUS7450</name>
</gene>
<dbReference type="InterPro" id="IPR000980">
    <property type="entry name" value="SH2"/>
</dbReference>
<name>A0A816P9N4_9BILA</name>
<evidence type="ECO:0000259" key="2">
    <source>
        <dbReference type="PROSITE" id="PS50001"/>
    </source>
</evidence>
<evidence type="ECO:0000313" key="4">
    <source>
        <dbReference type="EMBL" id="CAF3754135.1"/>
    </source>
</evidence>
<comment type="caution">
    <text evidence="3">The sequence shown here is derived from an EMBL/GenBank/DDBJ whole genome shotgun (WGS) entry which is preliminary data.</text>
</comment>
<dbReference type="SUPFAM" id="SSF55550">
    <property type="entry name" value="SH2 domain"/>
    <property type="match status" value="1"/>
</dbReference>
<sequence length="164" mass="19301">MNNLASMDPYFDDEDEENEEIYRRLMRNRETLPSCDTTTLPYSSFSQRCILCSRVEAENILKKTSDVQPGHFIIRPSGAHTNYPYSLTVLFNNKIVYHFQICQKSNKYSIEPYDRIDLSTSKVFRSLSNFVEYYLTRPIIFQADDNKQKSITLKLYPVVELTRL</sequence>
<evidence type="ECO:0000256" key="1">
    <source>
        <dbReference type="PROSITE-ProRule" id="PRU00191"/>
    </source>
</evidence>
<feature type="domain" description="SH2" evidence="2">
    <location>
        <begin position="45"/>
        <end position="134"/>
    </location>
</feature>
<dbReference type="CDD" id="cd00173">
    <property type="entry name" value="SH2"/>
    <property type="match status" value="1"/>
</dbReference>
<proteinExistence type="predicted"/>
<dbReference type="EMBL" id="CAJNRG010002245">
    <property type="protein sequence ID" value="CAF2045019.1"/>
    <property type="molecule type" value="Genomic_DNA"/>
</dbReference>
<dbReference type="Proteomes" id="UP000663887">
    <property type="component" value="Unassembled WGS sequence"/>
</dbReference>
<dbReference type="Gene3D" id="3.30.505.10">
    <property type="entry name" value="SH2 domain"/>
    <property type="match status" value="1"/>
</dbReference>
<dbReference type="EMBL" id="CAJOBF010000129">
    <property type="protein sequence ID" value="CAF3754135.1"/>
    <property type="molecule type" value="Genomic_DNA"/>
</dbReference>
<organism evidence="3 5">
    <name type="scientific">Rotaria magnacalcarata</name>
    <dbReference type="NCBI Taxonomy" id="392030"/>
    <lineage>
        <taxon>Eukaryota</taxon>
        <taxon>Metazoa</taxon>
        <taxon>Spiralia</taxon>
        <taxon>Gnathifera</taxon>
        <taxon>Rotifera</taxon>
        <taxon>Eurotatoria</taxon>
        <taxon>Bdelloidea</taxon>
        <taxon>Philodinida</taxon>
        <taxon>Philodinidae</taxon>
        <taxon>Rotaria</taxon>
    </lineage>
</organism>
<keyword evidence="1" id="KW-0727">SH2 domain</keyword>
<dbReference type="AlphaFoldDB" id="A0A816P9N4"/>
<dbReference type="Proteomes" id="UP000663842">
    <property type="component" value="Unassembled WGS sequence"/>
</dbReference>
<dbReference type="SMART" id="SM00252">
    <property type="entry name" value="SH2"/>
    <property type="match status" value="1"/>
</dbReference>
<dbReference type="InterPro" id="IPR036860">
    <property type="entry name" value="SH2_dom_sf"/>
</dbReference>
<dbReference type="PROSITE" id="PS50001">
    <property type="entry name" value="SH2"/>
    <property type="match status" value="1"/>
</dbReference>
<reference evidence="3" key="1">
    <citation type="submission" date="2021-02" db="EMBL/GenBank/DDBJ databases">
        <authorList>
            <person name="Nowell W R."/>
        </authorList>
    </citation>
    <scope>NUCLEOTIDE SEQUENCE</scope>
</reference>
<protein>
    <recommendedName>
        <fullName evidence="2">SH2 domain-containing protein</fullName>
    </recommendedName>
</protein>
<evidence type="ECO:0000313" key="3">
    <source>
        <dbReference type="EMBL" id="CAF2045019.1"/>
    </source>
</evidence>
<evidence type="ECO:0000313" key="5">
    <source>
        <dbReference type="Proteomes" id="UP000663887"/>
    </source>
</evidence>
<dbReference type="Pfam" id="PF00017">
    <property type="entry name" value="SH2"/>
    <property type="match status" value="1"/>
</dbReference>